<dbReference type="Proteomes" id="UP001150925">
    <property type="component" value="Unassembled WGS sequence"/>
</dbReference>
<comment type="caution">
    <text evidence="3">The sequence shown here is derived from an EMBL/GenBank/DDBJ whole genome shotgun (WGS) entry which is preliminary data.</text>
</comment>
<name>A0A9W8E2F5_9FUNG</name>
<keyword evidence="4" id="KW-1185">Reference proteome</keyword>
<proteinExistence type="predicted"/>
<protein>
    <submittedName>
        <fullName evidence="3">Uncharacterized protein</fullName>
    </submittedName>
</protein>
<feature type="compositionally biased region" description="Low complexity" evidence="1">
    <location>
        <begin position="76"/>
        <end position="90"/>
    </location>
</feature>
<sequence>MVRVSLSTVSTLVVVTLVALSQISQAAPSTHANTNALLRRQGQGAPAQGGADPVAQLVGGITGLVNGLLGGGQQAGGAPAPGAQQPAPAEGGEGGEGGEAGAA</sequence>
<feature type="region of interest" description="Disordered" evidence="1">
    <location>
        <begin position="70"/>
        <end position="103"/>
    </location>
</feature>
<feature type="compositionally biased region" description="Gly residues" evidence="1">
    <location>
        <begin position="91"/>
        <end position="103"/>
    </location>
</feature>
<gene>
    <name evidence="3" type="ORF">IWQ62_003973</name>
</gene>
<dbReference type="AlphaFoldDB" id="A0A9W8E2F5"/>
<feature type="chain" id="PRO_5040778644" evidence="2">
    <location>
        <begin position="27"/>
        <end position="103"/>
    </location>
</feature>
<feature type="signal peptide" evidence="2">
    <location>
        <begin position="1"/>
        <end position="26"/>
    </location>
</feature>
<keyword evidence="2" id="KW-0732">Signal</keyword>
<reference evidence="3" key="1">
    <citation type="submission" date="2022-07" db="EMBL/GenBank/DDBJ databases">
        <title>Phylogenomic reconstructions and comparative analyses of Kickxellomycotina fungi.</title>
        <authorList>
            <person name="Reynolds N.K."/>
            <person name="Stajich J.E."/>
            <person name="Barry K."/>
            <person name="Grigoriev I.V."/>
            <person name="Crous P."/>
            <person name="Smith M.E."/>
        </authorList>
    </citation>
    <scope>NUCLEOTIDE SEQUENCE</scope>
    <source>
        <strain evidence="3">RSA 1196</strain>
    </source>
</reference>
<accession>A0A9W8E2F5</accession>
<evidence type="ECO:0000256" key="2">
    <source>
        <dbReference type="SAM" id="SignalP"/>
    </source>
</evidence>
<dbReference type="EMBL" id="JANBPY010001196">
    <property type="protein sequence ID" value="KAJ1961131.1"/>
    <property type="molecule type" value="Genomic_DNA"/>
</dbReference>
<evidence type="ECO:0000313" key="3">
    <source>
        <dbReference type="EMBL" id="KAJ1961131.1"/>
    </source>
</evidence>
<organism evidence="3 4">
    <name type="scientific">Dispira parvispora</name>
    <dbReference type="NCBI Taxonomy" id="1520584"/>
    <lineage>
        <taxon>Eukaryota</taxon>
        <taxon>Fungi</taxon>
        <taxon>Fungi incertae sedis</taxon>
        <taxon>Zoopagomycota</taxon>
        <taxon>Kickxellomycotina</taxon>
        <taxon>Dimargaritomycetes</taxon>
        <taxon>Dimargaritales</taxon>
        <taxon>Dimargaritaceae</taxon>
        <taxon>Dispira</taxon>
    </lineage>
</organism>
<evidence type="ECO:0000313" key="4">
    <source>
        <dbReference type="Proteomes" id="UP001150925"/>
    </source>
</evidence>
<evidence type="ECO:0000256" key="1">
    <source>
        <dbReference type="SAM" id="MobiDB-lite"/>
    </source>
</evidence>